<dbReference type="EMBL" id="SZWE01000002">
    <property type="protein sequence ID" value="MRU16662.1"/>
    <property type="molecule type" value="Genomic_DNA"/>
</dbReference>
<name>A0A844CPX6_9RHOB</name>
<keyword evidence="1" id="KW-0472">Membrane</keyword>
<dbReference type="AlphaFoldDB" id="A0A844CPX6"/>
<evidence type="ECO:0000313" key="2">
    <source>
        <dbReference type="EMBL" id="MRU16662.1"/>
    </source>
</evidence>
<dbReference type="Proteomes" id="UP000564704">
    <property type="component" value="Unassembled WGS sequence"/>
</dbReference>
<organism evidence="2 3">
    <name type="scientific">Roseovarius bejariae</name>
    <dbReference type="NCBI Taxonomy" id="2576383"/>
    <lineage>
        <taxon>Bacteria</taxon>
        <taxon>Pseudomonadati</taxon>
        <taxon>Pseudomonadota</taxon>
        <taxon>Alphaproteobacteria</taxon>
        <taxon>Rhodobacterales</taxon>
        <taxon>Roseobacteraceae</taxon>
        <taxon>Roseovarius</taxon>
    </lineage>
</organism>
<comment type="caution">
    <text evidence="2">The sequence shown here is derived from an EMBL/GenBank/DDBJ whole genome shotgun (WGS) entry which is preliminary data.</text>
</comment>
<accession>A0A844CPX6</accession>
<keyword evidence="1" id="KW-0812">Transmembrane</keyword>
<dbReference type="RefSeq" id="WP_154153913.1">
    <property type="nucleotide sequence ID" value="NZ_SZWE01000002.1"/>
</dbReference>
<dbReference type="OrthoDB" id="9795505at2"/>
<protein>
    <submittedName>
        <fullName evidence="2">Uncharacterized protein</fullName>
    </submittedName>
</protein>
<sequence length="208" mass="24189">MTTPTPSEKLLIRIRELQDELEAEFHRRRKEFRYQLDNGRVVFEAEIRKQHRALRVRLSTFLRHTRPMVVLTAPVIYALIVPFVLLDLFVTLYQRICFPVYGGERVKRADFIRVDRHHLAYLNGLQKLNCIYCGYCNGLIGYVQEIAGRTEAYWCPIKHAARVGTHHAYYAQFVDYGDAEGFEAGLQASRKRITKAGLSGLQPDDRFL</sequence>
<feature type="transmembrane region" description="Helical" evidence="1">
    <location>
        <begin position="68"/>
        <end position="90"/>
    </location>
</feature>
<gene>
    <name evidence="2" type="ORF">FDP25_14570</name>
</gene>
<evidence type="ECO:0000313" key="3">
    <source>
        <dbReference type="Proteomes" id="UP000564704"/>
    </source>
</evidence>
<evidence type="ECO:0000256" key="1">
    <source>
        <dbReference type="SAM" id="Phobius"/>
    </source>
</evidence>
<proteinExistence type="predicted"/>
<reference evidence="2 3" key="1">
    <citation type="submission" date="2019-05" db="EMBL/GenBank/DDBJ databases">
        <title>Roseovarius bejariae sp. nov., a moderately halophylic bacterium isolated from a saline soil in Rambla Salada (Murcia).</title>
        <authorList>
            <person name="Castro D.J."/>
            <person name="Gomez-Altuve A."/>
            <person name="Reina J.C."/>
            <person name="Rodriguez M."/>
            <person name="Sampedro I."/>
            <person name="Llamas I."/>
            <person name="Martinez-Checa F."/>
        </authorList>
    </citation>
    <scope>NUCLEOTIDE SEQUENCE [LARGE SCALE GENOMIC DNA]</scope>
    <source>
        <strain evidence="2 3">A21</strain>
    </source>
</reference>
<keyword evidence="3" id="KW-1185">Reference proteome</keyword>
<keyword evidence="1" id="KW-1133">Transmembrane helix</keyword>